<dbReference type="Proteomes" id="UP001501638">
    <property type="component" value="Unassembled WGS sequence"/>
</dbReference>
<protein>
    <submittedName>
        <fullName evidence="1">Uncharacterized protein</fullName>
    </submittedName>
</protein>
<accession>A0ABN3KBB5</accession>
<proteinExistence type="predicted"/>
<evidence type="ECO:0000313" key="2">
    <source>
        <dbReference type="Proteomes" id="UP001501638"/>
    </source>
</evidence>
<comment type="caution">
    <text evidence="1">The sequence shown here is derived from an EMBL/GenBank/DDBJ whole genome shotgun (WGS) entry which is preliminary data.</text>
</comment>
<reference evidence="1 2" key="1">
    <citation type="journal article" date="2019" name="Int. J. Syst. Evol. Microbiol.">
        <title>The Global Catalogue of Microorganisms (GCM) 10K type strain sequencing project: providing services to taxonomists for standard genome sequencing and annotation.</title>
        <authorList>
            <consortium name="The Broad Institute Genomics Platform"/>
            <consortium name="The Broad Institute Genome Sequencing Center for Infectious Disease"/>
            <person name="Wu L."/>
            <person name="Ma J."/>
        </authorList>
    </citation>
    <scope>NUCLEOTIDE SEQUENCE [LARGE SCALE GENOMIC DNA]</scope>
    <source>
        <strain evidence="1 2">JCM 6305</strain>
    </source>
</reference>
<evidence type="ECO:0000313" key="1">
    <source>
        <dbReference type="EMBL" id="GAA2454866.1"/>
    </source>
</evidence>
<keyword evidence="2" id="KW-1185">Reference proteome</keyword>
<sequence>MCTAPPLGTAVARRLHLTSRGRRSRLARAENDKGRQPGALRLYDVDLARPKRVPTLNRAVVARQTCLECKRRYFHALKCAELWCRVGDRVRPAGVGHTVTGLAGTAGER</sequence>
<gene>
    <name evidence="1" type="ORF">GCM10010405_43470</name>
</gene>
<dbReference type="EMBL" id="BAAASZ010000030">
    <property type="protein sequence ID" value="GAA2454866.1"/>
    <property type="molecule type" value="Genomic_DNA"/>
</dbReference>
<name>A0ABN3KBB5_9ACTN</name>
<organism evidence="1 2">
    <name type="scientific">Streptomyces macrosporus</name>
    <dbReference type="NCBI Taxonomy" id="44032"/>
    <lineage>
        <taxon>Bacteria</taxon>
        <taxon>Bacillati</taxon>
        <taxon>Actinomycetota</taxon>
        <taxon>Actinomycetes</taxon>
        <taxon>Kitasatosporales</taxon>
        <taxon>Streptomycetaceae</taxon>
        <taxon>Streptomyces</taxon>
    </lineage>
</organism>